<evidence type="ECO:0000313" key="2">
    <source>
        <dbReference type="Proteomes" id="UP000494165"/>
    </source>
</evidence>
<sequence length="481" mass="55422">MNLDEAIKAMKLDGVPSEVCKEYRSLIKSKIPNSEKVKEFLRRKWLAREDSSKTLESMKDFYERMRFEEIEFNDYFEIYPQEPEFPLKVLHLITSTQATTLSKFSFFSIVADDLDSLPRLEKSIWGEIAKLKNLKEILINTRCITLADVTEMCTNMPQLQSINFSIDVKSDLPIDSEGFASKFSNTFARIEKFRFEPVGIKDVGNERFMEELTNFSIKNLPQLVLVGSENFFIDMSQSCIEMKKESKLKELKMCASKLEEAARNFDKFPSVTRLEILYPDEKDDPDDRPLSEELMKSLEKFTKLTVLGFDSLMSTVKMVNFLSVSGGKLEHLIFEYSNDNPMIIDLNLIRDMCPKLQILDLHMTDVVLCDSMASFTSLRELEIDFFSVSRTVQLSKLLEPPNLQTVRLSGVQMTRKELKNTISSIEAKKILTQIKSLNLHFTDDVAPRMKKAMECELEKLMKLVLKNGKNAVVEYVFSNAD</sequence>
<dbReference type="EMBL" id="CADEPI010000107">
    <property type="protein sequence ID" value="CAB3375029.1"/>
    <property type="molecule type" value="Genomic_DNA"/>
</dbReference>
<comment type="caution">
    <text evidence="1">The sequence shown here is derived from an EMBL/GenBank/DDBJ whole genome shotgun (WGS) entry which is preliminary data.</text>
</comment>
<evidence type="ECO:0000313" key="1">
    <source>
        <dbReference type="EMBL" id="CAB3375029.1"/>
    </source>
</evidence>
<proteinExistence type="predicted"/>
<name>A0A8S1CW49_9INSE</name>
<organism evidence="1 2">
    <name type="scientific">Cloeon dipterum</name>
    <dbReference type="NCBI Taxonomy" id="197152"/>
    <lineage>
        <taxon>Eukaryota</taxon>
        <taxon>Metazoa</taxon>
        <taxon>Ecdysozoa</taxon>
        <taxon>Arthropoda</taxon>
        <taxon>Hexapoda</taxon>
        <taxon>Insecta</taxon>
        <taxon>Pterygota</taxon>
        <taxon>Palaeoptera</taxon>
        <taxon>Ephemeroptera</taxon>
        <taxon>Pisciforma</taxon>
        <taxon>Baetidae</taxon>
        <taxon>Cloeon</taxon>
    </lineage>
</organism>
<reference evidence="1 2" key="1">
    <citation type="submission" date="2020-04" db="EMBL/GenBank/DDBJ databases">
        <authorList>
            <person name="Alioto T."/>
            <person name="Alioto T."/>
            <person name="Gomez Garrido J."/>
        </authorList>
    </citation>
    <scope>NUCLEOTIDE SEQUENCE [LARGE SCALE GENOMIC DNA]</scope>
</reference>
<dbReference type="InterPro" id="IPR032675">
    <property type="entry name" value="LRR_dom_sf"/>
</dbReference>
<gene>
    <name evidence="1" type="ORF">CLODIP_2_CD13065</name>
</gene>
<dbReference type="Gene3D" id="3.80.10.10">
    <property type="entry name" value="Ribonuclease Inhibitor"/>
    <property type="match status" value="1"/>
</dbReference>
<accession>A0A8S1CW49</accession>
<keyword evidence="2" id="KW-1185">Reference proteome</keyword>
<dbReference type="SUPFAM" id="SSF52047">
    <property type="entry name" value="RNI-like"/>
    <property type="match status" value="1"/>
</dbReference>
<dbReference type="AlphaFoldDB" id="A0A8S1CW49"/>
<protein>
    <submittedName>
        <fullName evidence="1">Uncharacterized protein</fullName>
    </submittedName>
</protein>
<dbReference type="Proteomes" id="UP000494165">
    <property type="component" value="Unassembled WGS sequence"/>
</dbReference>